<accession>A0AAN6WXR9</accession>
<evidence type="ECO:0000313" key="3">
    <source>
        <dbReference type="Proteomes" id="UP001302126"/>
    </source>
</evidence>
<feature type="region of interest" description="Disordered" evidence="1">
    <location>
        <begin position="1"/>
        <end position="292"/>
    </location>
</feature>
<dbReference type="Proteomes" id="UP001302126">
    <property type="component" value="Unassembled WGS sequence"/>
</dbReference>
<gene>
    <name evidence="2" type="ORF">QBC35DRAFT_195263</name>
</gene>
<organism evidence="2 3">
    <name type="scientific">Podospora australis</name>
    <dbReference type="NCBI Taxonomy" id="1536484"/>
    <lineage>
        <taxon>Eukaryota</taxon>
        <taxon>Fungi</taxon>
        <taxon>Dikarya</taxon>
        <taxon>Ascomycota</taxon>
        <taxon>Pezizomycotina</taxon>
        <taxon>Sordariomycetes</taxon>
        <taxon>Sordariomycetidae</taxon>
        <taxon>Sordariales</taxon>
        <taxon>Podosporaceae</taxon>
        <taxon>Podospora</taxon>
    </lineage>
</organism>
<comment type="caution">
    <text evidence="2">The sequence shown here is derived from an EMBL/GenBank/DDBJ whole genome shotgun (WGS) entry which is preliminary data.</text>
</comment>
<proteinExistence type="predicted"/>
<dbReference type="EMBL" id="MU864388">
    <property type="protein sequence ID" value="KAK4188432.1"/>
    <property type="molecule type" value="Genomic_DNA"/>
</dbReference>
<feature type="compositionally biased region" description="Basic and acidic residues" evidence="1">
    <location>
        <begin position="38"/>
        <end position="52"/>
    </location>
</feature>
<protein>
    <submittedName>
        <fullName evidence="2">Uncharacterized protein</fullName>
    </submittedName>
</protein>
<feature type="compositionally biased region" description="Low complexity" evidence="1">
    <location>
        <begin position="55"/>
        <end position="69"/>
    </location>
</feature>
<name>A0AAN6WXR9_9PEZI</name>
<evidence type="ECO:0000313" key="2">
    <source>
        <dbReference type="EMBL" id="KAK4188432.1"/>
    </source>
</evidence>
<feature type="compositionally biased region" description="Acidic residues" evidence="1">
    <location>
        <begin position="222"/>
        <end position="231"/>
    </location>
</feature>
<reference evidence="2" key="2">
    <citation type="submission" date="2023-05" db="EMBL/GenBank/DDBJ databases">
        <authorList>
            <consortium name="Lawrence Berkeley National Laboratory"/>
            <person name="Steindorff A."/>
            <person name="Hensen N."/>
            <person name="Bonometti L."/>
            <person name="Westerberg I."/>
            <person name="Brannstrom I.O."/>
            <person name="Guillou S."/>
            <person name="Cros-Aarteil S."/>
            <person name="Calhoun S."/>
            <person name="Haridas S."/>
            <person name="Kuo A."/>
            <person name="Mondo S."/>
            <person name="Pangilinan J."/>
            <person name="Riley R."/>
            <person name="Labutti K."/>
            <person name="Andreopoulos B."/>
            <person name="Lipzen A."/>
            <person name="Chen C."/>
            <person name="Yanf M."/>
            <person name="Daum C."/>
            <person name="Ng V."/>
            <person name="Clum A."/>
            <person name="Ohm R."/>
            <person name="Martin F."/>
            <person name="Silar P."/>
            <person name="Natvig D."/>
            <person name="Lalanne C."/>
            <person name="Gautier V."/>
            <person name="Ament-Velasquez S.L."/>
            <person name="Kruys A."/>
            <person name="Hutchinson M.I."/>
            <person name="Powell A.J."/>
            <person name="Barry K."/>
            <person name="Miller A.N."/>
            <person name="Grigoriev I.V."/>
            <person name="Debuchy R."/>
            <person name="Gladieux P."/>
            <person name="Thoren M.H."/>
            <person name="Johannesson H."/>
        </authorList>
    </citation>
    <scope>NUCLEOTIDE SEQUENCE</scope>
    <source>
        <strain evidence="2">PSN309</strain>
    </source>
</reference>
<feature type="compositionally biased region" description="Low complexity" evidence="1">
    <location>
        <begin position="263"/>
        <end position="272"/>
    </location>
</feature>
<evidence type="ECO:0000256" key="1">
    <source>
        <dbReference type="SAM" id="MobiDB-lite"/>
    </source>
</evidence>
<keyword evidence="3" id="KW-1185">Reference proteome</keyword>
<dbReference type="AlphaFoldDB" id="A0AAN6WXR9"/>
<reference evidence="2" key="1">
    <citation type="journal article" date="2023" name="Mol. Phylogenet. Evol.">
        <title>Genome-scale phylogeny and comparative genomics of the fungal order Sordariales.</title>
        <authorList>
            <person name="Hensen N."/>
            <person name="Bonometti L."/>
            <person name="Westerberg I."/>
            <person name="Brannstrom I.O."/>
            <person name="Guillou S."/>
            <person name="Cros-Aarteil S."/>
            <person name="Calhoun S."/>
            <person name="Haridas S."/>
            <person name="Kuo A."/>
            <person name="Mondo S."/>
            <person name="Pangilinan J."/>
            <person name="Riley R."/>
            <person name="LaButti K."/>
            <person name="Andreopoulos B."/>
            <person name="Lipzen A."/>
            <person name="Chen C."/>
            <person name="Yan M."/>
            <person name="Daum C."/>
            <person name="Ng V."/>
            <person name="Clum A."/>
            <person name="Steindorff A."/>
            <person name="Ohm R.A."/>
            <person name="Martin F."/>
            <person name="Silar P."/>
            <person name="Natvig D.O."/>
            <person name="Lalanne C."/>
            <person name="Gautier V."/>
            <person name="Ament-Velasquez S.L."/>
            <person name="Kruys A."/>
            <person name="Hutchinson M.I."/>
            <person name="Powell A.J."/>
            <person name="Barry K."/>
            <person name="Miller A.N."/>
            <person name="Grigoriev I.V."/>
            <person name="Debuchy R."/>
            <person name="Gladieux P."/>
            <person name="Hiltunen Thoren M."/>
            <person name="Johannesson H."/>
        </authorList>
    </citation>
    <scope>NUCLEOTIDE SEQUENCE</scope>
    <source>
        <strain evidence="2">PSN309</strain>
    </source>
</reference>
<sequence length="292" mass="29803">MSADTGKVIPQEQSTSVPATTATAADVAGISDAVESSEEAKPDDKSIVDSKADQAAPVAAAGSKAAEPAVQNDATQVSTSVEDRGVASAINGGSKLNTGAEQVVSDDPAQPAAEPIVDLDVPAPAVESGANGITDKTDTTITEKPTEEAVPGTSEKLTQTALTGKSADESVTKNGIAAASGSTREDVEMSEGPSGAAVTKVEAMVEAPIPASTVRPKRMADDAFDEDENDLGENKAKSDPSVATTITGSIPIPTKKPGRPKKQQQQPQNPRKILTPVGRTLRKTRSQGPVEI</sequence>